<protein>
    <submittedName>
        <fullName evidence="2">Uncharacterized protein</fullName>
    </submittedName>
</protein>
<organism evidence="2 3">
    <name type="scientific">Mesorhizobium plurifarium</name>
    <dbReference type="NCBI Taxonomy" id="69974"/>
    <lineage>
        <taxon>Bacteria</taxon>
        <taxon>Pseudomonadati</taxon>
        <taxon>Pseudomonadota</taxon>
        <taxon>Alphaproteobacteria</taxon>
        <taxon>Hyphomicrobiales</taxon>
        <taxon>Phyllobacteriaceae</taxon>
        <taxon>Mesorhizobium</taxon>
    </lineage>
</organism>
<gene>
    <name evidence="2" type="ORF">MPL3356_490030</name>
</gene>
<evidence type="ECO:0000313" key="2">
    <source>
        <dbReference type="EMBL" id="CDX24958.1"/>
    </source>
</evidence>
<accession>A0A090EBJ1</accession>
<evidence type="ECO:0000313" key="3">
    <source>
        <dbReference type="Proteomes" id="UP000045285"/>
    </source>
</evidence>
<dbReference type="EMBL" id="CCMZ01000044">
    <property type="protein sequence ID" value="CDX24958.1"/>
    <property type="molecule type" value="Genomic_DNA"/>
</dbReference>
<sequence>MQTLSEITSAVTLPPSFFPSSESALSRAIVHDGQDPSKFAKVNSAGLRRPCRRYGAENFVGTEPRAGRGDSGLTGKTKPGAR</sequence>
<reference evidence="3" key="1">
    <citation type="submission" date="2014-08" db="EMBL/GenBank/DDBJ databases">
        <authorList>
            <person name="Moulin L."/>
        </authorList>
    </citation>
    <scope>NUCLEOTIDE SEQUENCE [LARGE SCALE GENOMIC DNA]</scope>
</reference>
<dbReference type="Proteomes" id="UP000045285">
    <property type="component" value="Unassembled WGS sequence"/>
</dbReference>
<feature type="region of interest" description="Disordered" evidence="1">
    <location>
        <begin position="56"/>
        <end position="82"/>
    </location>
</feature>
<evidence type="ECO:0000256" key="1">
    <source>
        <dbReference type="SAM" id="MobiDB-lite"/>
    </source>
</evidence>
<proteinExistence type="predicted"/>
<keyword evidence="3" id="KW-1185">Reference proteome</keyword>
<name>A0A090EBJ1_MESPL</name>
<dbReference type="AlphaFoldDB" id="A0A090EBJ1"/>